<dbReference type="PROSITE" id="PS50800">
    <property type="entry name" value="SAP"/>
    <property type="match status" value="1"/>
</dbReference>
<dbReference type="Proteomes" id="UP000238205">
    <property type="component" value="Unassembled WGS sequence"/>
</dbReference>
<organism evidence="2 3">
    <name type="scientific">Alkalibacterium olivapovliticus</name>
    <dbReference type="NCBI Taxonomy" id="99907"/>
    <lineage>
        <taxon>Bacteria</taxon>
        <taxon>Bacillati</taxon>
        <taxon>Bacillota</taxon>
        <taxon>Bacilli</taxon>
        <taxon>Lactobacillales</taxon>
        <taxon>Carnobacteriaceae</taxon>
        <taxon>Alkalibacterium</taxon>
    </lineage>
</organism>
<evidence type="ECO:0000313" key="2">
    <source>
        <dbReference type="EMBL" id="PRY72886.1"/>
    </source>
</evidence>
<evidence type="ECO:0000259" key="1">
    <source>
        <dbReference type="PROSITE" id="PS50800"/>
    </source>
</evidence>
<dbReference type="RefSeq" id="WP_106196485.1">
    <property type="nucleotide sequence ID" value="NZ_PVTO01000060.1"/>
</dbReference>
<dbReference type="EMBL" id="PVTO01000060">
    <property type="protein sequence ID" value="PRY72886.1"/>
    <property type="molecule type" value="Genomic_DNA"/>
</dbReference>
<comment type="caution">
    <text evidence="2">The sequence shown here is derived from an EMBL/GenBank/DDBJ whole genome shotgun (WGS) entry which is preliminary data.</text>
</comment>
<accession>A0A2T0VQY7</accession>
<evidence type="ECO:0000313" key="3">
    <source>
        <dbReference type="Proteomes" id="UP000238205"/>
    </source>
</evidence>
<reference evidence="2 3" key="1">
    <citation type="submission" date="2018-03" db="EMBL/GenBank/DDBJ databases">
        <title>Genomic Encyclopedia of Archaeal and Bacterial Type Strains, Phase II (KMG-II): from individual species to whole genera.</title>
        <authorList>
            <person name="Goeker M."/>
        </authorList>
    </citation>
    <scope>NUCLEOTIDE SEQUENCE [LARGE SCALE GENOMIC DNA]</scope>
    <source>
        <strain evidence="2 3">DSM 13175</strain>
    </source>
</reference>
<dbReference type="SMART" id="SM00513">
    <property type="entry name" value="SAP"/>
    <property type="match status" value="1"/>
</dbReference>
<dbReference type="SUPFAM" id="SSF68906">
    <property type="entry name" value="SAP domain"/>
    <property type="match status" value="1"/>
</dbReference>
<dbReference type="AlphaFoldDB" id="A0A2T0VQY7"/>
<dbReference type="Pfam" id="PF02037">
    <property type="entry name" value="SAP"/>
    <property type="match status" value="1"/>
</dbReference>
<dbReference type="InterPro" id="IPR003034">
    <property type="entry name" value="SAP_dom"/>
</dbReference>
<keyword evidence="3" id="KW-1185">Reference proteome</keyword>
<dbReference type="OrthoDB" id="2180340at2"/>
<sequence>MRQFTYKEIKKYLEYTNENIIPLQEVLGKCFICGIPLDQLELSEGPEKQVVCLKDRSYFVESFNSYENAESELEFQPELLKKDNFGLIPGEIILLAWCSGKNTEKKIPHYYRIYAVDVATSIDKLLNKNFLEYGNYHEQLNALTVPQLRELLKDNKIKSKGRKKELVQRLLDNNIHLSNIPEVFKLTDEGEKILQYNEHIVSAHKDKFFPVYMAARYRKAFQYPIRFEELKLGVLDILIEEYTKNNMLFQLSECFEVKGHHLEVYYKNYEQALVYYLLLIIIKLYDLTRKIRFGITRVDYSDIDRLITVGNIDKKKFDYLFDRALNLIDFEGYDLELIFLDEIDDLREIIYNADYIKTQEYIEKYINGDFYIEHSPVKHYMLISDIKKY</sequence>
<proteinExistence type="predicted"/>
<gene>
    <name evidence="2" type="ORF">CLV38_1601</name>
</gene>
<feature type="domain" description="SAP" evidence="1">
    <location>
        <begin position="140"/>
        <end position="174"/>
    </location>
</feature>
<protein>
    <submittedName>
        <fullName evidence="2">SAP domain-containing protein</fullName>
    </submittedName>
</protein>
<name>A0A2T0VQY7_9LACT</name>
<dbReference type="Gene3D" id="1.10.720.30">
    <property type="entry name" value="SAP domain"/>
    <property type="match status" value="1"/>
</dbReference>
<dbReference type="InterPro" id="IPR036361">
    <property type="entry name" value="SAP_dom_sf"/>
</dbReference>